<evidence type="ECO:0000313" key="6">
    <source>
        <dbReference type="Proteomes" id="UP001498421"/>
    </source>
</evidence>
<dbReference type="InterPro" id="IPR056693">
    <property type="entry name" value="DUF7791"/>
</dbReference>
<comment type="caution">
    <text evidence="5">The sequence shown here is derived from an EMBL/GenBank/DDBJ whole genome shotgun (WGS) entry which is preliminary data.</text>
</comment>
<reference evidence="5 6" key="1">
    <citation type="journal article" date="2025" name="Microbiol. Resour. Announc.">
        <title>Draft genome sequences for Neonectria magnoliae and Neonectria punicea, canker pathogens of Liriodendron tulipifera and Acer saccharum in West Virginia.</title>
        <authorList>
            <person name="Petronek H.M."/>
            <person name="Kasson M.T."/>
            <person name="Metheny A.M."/>
            <person name="Stauder C.M."/>
            <person name="Lovett B."/>
            <person name="Lynch S.C."/>
            <person name="Garnas J.R."/>
            <person name="Kasson L.R."/>
            <person name="Stajich J.E."/>
        </authorList>
    </citation>
    <scope>NUCLEOTIDE SEQUENCE [LARGE SCALE GENOMIC DNA]</scope>
    <source>
        <strain evidence="5 6">NRRL 64651</strain>
    </source>
</reference>
<dbReference type="PANTHER" id="PTHR10039:SF5">
    <property type="entry name" value="NACHT DOMAIN-CONTAINING PROTEIN"/>
    <property type="match status" value="1"/>
</dbReference>
<evidence type="ECO:0008006" key="7">
    <source>
        <dbReference type="Google" id="ProtNLM"/>
    </source>
</evidence>
<dbReference type="Pfam" id="PF24883">
    <property type="entry name" value="NPHP3_N"/>
    <property type="match status" value="1"/>
</dbReference>
<keyword evidence="6" id="KW-1185">Reference proteome</keyword>
<feature type="domain" description="Nephrocystin 3-like N-terminal" evidence="3">
    <location>
        <begin position="284"/>
        <end position="445"/>
    </location>
</feature>
<dbReference type="Pfam" id="PF25053">
    <property type="entry name" value="DUF7791"/>
    <property type="match status" value="1"/>
</dbReference>
<organism evidence="5 6">
    <name type="scientific">Neonectria magnoliae</name>
    <dbReference type="NCBI Taxonomy" id="2732573"/>
    <lineage>
        <taxon>Eukaryota</taxon>
        <taxon>Fungi</taxon>
        <taxon>Dikarya</taxon>
        <taxon>Ascomycota</taxon>
        <taxon>Pezizomycotina</taxon>
        <taxon>Sordariomycetes</taxon>
        <taxon>Hypocreomycetidae</taxon>
        <taxon>Hypocreales</taxon>
        <taxon>Nectriaceae</taxon>
        <taxon>Neonectria</taxon>
    </lineage>
</organism>
<dbReference type="Proteomes" id="UP001498421">
    <property type="component" value="Unassembled WGS sequence"/>
</dbReference>
<dbReference type="InterPro" id="IPR056884">
    <property type="entry name" value="NPHP3-like_N"/>
</dbReference>
<protein>
    <recommendedName>
        <fullName evidence="7">NACHT domain-containing protein</fullName>
    </recommendedName>
</protein>
<evidence type="ECO:0000259" key="4">
    <source>
        <dbReference type="Pfam" id="PF25053"/>
    </source>
</evidence>
<name>A0ABR1I3W9_9HYPO</name>
<dbReference type="SUPFAM" id="SSF52540">
    <property type="entry name" value="P-loop containing nucleoside triphosphate hydrolases"/>
    <property type="match status" value="1"/>
</dbReference>
<dbReference type="Gene3D" id="3.40.50.300">
    <property type="entry name" value="P-loop containing nucleotide triphosphate hydrolases"/>
    <property type="match status" value="1"/>
</dbReference>
<evidence type="ECO:0000313" key="5">
    <source>
        <dbReference type="EMBL" id="KAK7427642.1"/>
    </source>
</evidence>
<dbReference type="InterPro" id="IPR027417">
    <property type="entry name" value="P-loop_NTPase"/>
</dbReference>
<proteinExistence type="predicted"/>
<keyword evidence="1" id="KW-0677">Repeat</keyword>
<accession>A0ABR1I3W9</accession>
<feature type="region of interest" description="Disordered" evidence="2">
    <location>
        <begin position="251"/>
        <end position="273"/>
    </location>
</feature>
<dbReference type="PANTHER" id="PTHR10039">
    <property type="entry name" value="AMELOGENIN"/>
    <property type="match status" value="1"/>
</dbReference>
<feature type="domain" description="DUF7791" evidence="4">
    <location>
        <begin position="559"/>
        <end position="705"/>
    </location>
</feature>
<evidence type="ECO:0000256" key="1">
    <source>
        <dbReference type="ARBA" id="ARBA00022737"/>
    </source>
</evidence>
<sequence>MATGLEALGAASAVLQVISFASDVIIVCKKVYDGKPTVDDQLEEHAERMSDAVGRVQSRCQTMAKNQPSEYDKKLAKIAEACRTAAKELQTELRFVTGLHEKGRLLKAINATLRASSHRKKIERLEVSLFSSRNDAIELRQKQNFNNLALDVQSLVLQIAQGHTKLEDLVKAEHDVTRQVIVQETIRTQGTINTHVTTEVQALGTSAATEAQRKSFLQSLKFPEINQRYNDLMSSRDASFKRVFASYKEMTNDDDETKTTRESKDKDSSTAKRVPNEIDEAWAEFVGWLQTSDSLFCIRGKPGSGKSTLVKFIIDNKNTKQLLTRWSPKARIISHFFWKIGSSAQNSIKGLLCSLVYRSLDGNKEMVEHVLDRFPHLSSNTYYYDWSTEDLKAVLYLILDENTQHQCIFIDGLDEICNNDGLFKLTQVIEEILKFPNIKMCVASRPETLIMSWLKKKSVPGVLLEDLTRPDMRTFVCKKLKPFFSSNMISEKIHRDLANELVWKAQGVFLWLHLATRSVTTGIQNEDSEEMLLARLKELPGELTQLYADMWQRLNENNSVYRDTAARYFRYALQKRGLIPMFPEVGYPSGYPGIQQSVLFQIACAESVETQDILLTGTDTIDFPEVQRLCEQTKLAIQNRCAGLLRIRSPGMRGRMIEILGGANGLDLPKGTEDVDDALFSRVDFIHRTAHDFLTDTETGQDIMKYGELSEDAVQVRLLKGLLCLLRFLRSAYGVMGRSKNIFYEAIKLSESQGNDGLQKAIEILHVVEKLYNNNVIGADRPLWQLQAPFLSHLTDHAQFDDFVISRLAEADSTALAMDILREAWDPDLSLYYGRDSGPSARLINGLISMGADPHAMGVNRAQQMGRMEPFARKGTAFSNLLMFGINSIDGGKHLGSDSAREMLKAAVSMAMICPNLSATTLVVGRIKEDGDASLMNVTWLSSPGTYIHNDAPWLLYEVDFKFLLLCLFSGLTVDIGEDAVGGSKVEELLPRLENPVAKIRFIITKGEEPKALICHRALSELSTPEITDCLFAAGVDSSGESEDIHASEEEISAFKRIMDLTKGPIMETVDLESAVLSLASEGLGFCTLVEAGIIPTLSYVERLEKHLPQYALTMAQLKAAVIQKGE</sequence>
<evidence type="ECO:0000256" key="2">
    <source>
        <dbReference type="SAM" id="MobiDB-lite"/>
    </source>
</evidence>
<dbReference type="EMBL" id="JAZAVK010000051">
    <property type="protein sequence ID" value="KAK7427642.1"/>
    <property type="molecule type" value="Genomic_DNA"/>
</dbReference>
<evidence type="ECO:0000259" key="3">
    <source>
        <dbReference type="Pfam" id="PF24883"/>
    </source>
</evidence>
<feature type="compositionally biased region" description="Basic and acidic residues" evidence="2">
    <location>
        <begin position="257"/>
        <end position="273"/>
    </location>
</feature>
<gene>
    <name evidence="5" type="ORF">QQZ08_005917</name>
</gene>